<feature type="signal peptide" evidence="1">
    <location>
        <begin position="1"/>
        <end position="20"/>
    </location>
</feature>
<dbReference type="RefSeq" id="WP_097122036.1">
    <property type="nucleotide sequence ID" value="NZ_OCND01000005.1"/>
</dbReference>
<name>A0A286D7W2_9GAMM</name>
<keyword evidence="3" id="KW-1185">Reference proteome</keyword>
<dbReference type="Pfam" id="PF07217">
    <property type="entry name" value="Het-C"/>
    <property type="match status" value="1"/>
</dbReference>
<dbReference type="InterPro" id="IPR010816">
    <property type="entry name" value="Het-C"/>
</dbReference>
<dbReference type="Proteomes" id="UP000219374">
    <property type="component" value="Unassembled WGS sequence"/>
</dbReference>
<protein>
    <submittedName>
        <fullName evidence="2">Heterokaryon incompatibility protein Het-C</fullName>
    </submittedName>
</protein>
<accession>A0A286D7W2</accession>
<evidence type="ECO:0000313" key="3">
    <source>
        <dbReference type="Proteomes" id="UP000219374"/>
    </source>
</evidence>
<sequence>MNTYVVRFMGILLCAMPAMARAQPADSQKPPPPSQKIPDLRQVKPIIVCGGCDQPFDPATHKDVLETLVASPYMSQLRKALYMQDVVYQFASKAHFDNCDFDNAIAYVGERLDEVDRHVEAARRAKDSGDRALVESTVKQAFFALGQALHGIQDFYAHTNYVELTVGQAATSKDIPIVSPWQDAGKQRITALRDQGLVSGYVFWGFPQKCPAGTPSHAALAKDKATTPSGAVKVPHLQNRNRYQIAAQLARADSQALIDHAFLRWPLLKEVNGQYAAFEVLVDRRGL</sequence>
<proteinExistence type="predicted"/>
<evidence type="ECO:0000313" key="2">
    <source>
        <dbReference type="EMBL" id="SOD54746.1"/>
    </source>
</evidence>
<dbReference type="OrthoDB" id="319873at2"/>
<gene>
    <name evidence="2" type="ORF">SAMN06296416_1056</name>
</gene>
<dbReference type="AlphaFoldDB" id="A0A286D7W2"/>
<feature type="chain" id="PRO_5012199836" evidence="1">
    <location>
        <begin position="21"/>
        <end position="287"/>
    </location>
</feature>
<dbReference type="EMBL" id="OCND01000005">
    <property type="protein sequence ID" value="SOD54746.1"/>
    <property type="molecule type" value="Genomic_DNA"/>
</dbReference>
<evidence type="ECO:0000256" key="1">
    <source>
        <dbReference type="SAM" id="SignalP"/>
    </source>
</evidence>
<organism evidence="2 3">
    <name type="scientific">Pseudoxanthomonas wuyuanensis</name>
    <dbReference type="NCBI Taxonomy" id="1073196"/>
    <lineage>
        <taxon>Bacteria</taxon>
        <taxon>Pseudomonadati</taxon>
        <taxon>Pseudomonadota</taxon>
        <taxon>Gammaproteobacteria</taxon>
        <taxon>Lysobacterales</taxon>
        <taxon>Lysobacteraceae</taxon>
        <taxon>Pseudoxanthomonas</taxon>
    </lineage>
</organism>
<keyword evidence="1" id="KW-0732">Signal</keyword>
<reference evidence="2 3" key="1">
    <citation type="submission" date="2017-09" db="EMBL/GenBank/DDBJ databases">
        <authorList>
            <person name="Ehlers B."/>
            <person name="Leendertz F.H."/>
        </authorList>
    </citation>
    <scope>NUCLEOTIDE SEQUENCE [LARGE SCALE GENOMIC DNA]</scope>
    <source>
        <strain evidence="2 3">CGMCC 1.10978</strain>
    </source>
</reference>